<evidence type="ECO:0000313" key="1">
    <source>
        <dbReference type="EMBL" id="KAF0254021.1"/>
    </source>
</evidence>
<organism evidence="1 2">
    <name type="scientific">Pseudomonas putida</name>
    <name type="common">Arthrobacter siderocapsulatus</name>
    <dbReference type="NCBI Taxonomy" id="303"/>
    <lineage>
        <taxon>Bacteria</taxon>
        <taxon>Pseudomonadati</taxon>
        <taxon>Pseudomonadota</taxon>
        <taxon>Gammaproteobacteria</taxon>
        <taxon>Pseudomonadales</taxon>
        <taxon>Pseudomonadaceae</taxon>
        <taxon>Pseudomonas</taxon>
    </lineage>
</organism>
<reference evidence="1 2" key="1">
    <citation type="submission" date="2019-12" db="EMBL/GenBank/DDBJ databases">
        <authorList>
            <person name="Woiski C."/>
        </authorList>
    </citation>
    <scope>NUCLEOTIDE SEQUENCE [LARGE SCALE GENOMIC DNA]</scope>
    <source>
        <strain evidence="1 2">BOE100</strain>
    </source>
</reference>
<accession>A0A7V8EFR0</accession>
<dbReference type="EMBL" id="WOWR01000018">
    <property type="protein sequence ID" value="KAF0254021.1"/>
    <property type="molecule type" value="Genomic_DNA"/>
</dbReference>
<name>A0A7V8EFR0_PSEPU</name>
<dbReference type="RefSeq" id="WP_156859148.1">
    <property type="nucleotide sequence ID" value="NZ_WOWR01000018.1"/>
</dbReference>
<comment type="caution">
    <text evidence="1">The sequence shown here is derived from an EMBL/GenBank/DDBJ whole genome shotgun (WGS) entry which is preliminary data.</text>
</comment>
<dbReference type="Proteomes" id="UP000442695">
    <property type="component" value="Unassembled WGS sequence"/>
</dbReference>
<proteinExistence type="predicted"/>
<dbReference type="AlphaFoldDB" id="A0A7V8EFR0"/>
<evidence type="ECO:0000313" key="2">
    <source>
        <dbReference type="Proteomes" id="UP000442695"/>
    </source>
</evidence>
<gene>
    <name evidence="1" type="ORF">GN299_15230</name>
</gene>
<protein>
    <submittedName>
        <fullName evidence="1">Uncharacterized protein</fullName>
    </submittedName>
</protein>
<sequence length="175" mass="20257">MDTQKLRKEFAARAAHLREYFVDTTPTKAKLDKFVEAAAKELDAKQIKLDEMFKLFDELGIGMIYKNSLHQYGFVLADASEEGAFRYQLFDKKGFYGHSTFTTAEEAILELCDNGFNELVDADTLDKFSATREWKFSTEVLALHTAVQEGRYTREQAERKYVDLEHKYDPDLWVA</sequence>